<reference evidence="2" key="1">
    <citation type="submission" date="2019-12" db="EMBL/GenBank/DDBJ databases">
        <title>An insight into the sialome of adult female Ixodes ricinus ticks feeding for 6 days.</title>
        <authorList>
            <person name="Perner J."/>
            <person name="Ribeiro J.M.C."/>
        </authorList>
    </citation>
    <scope>NUCLEOTIDE SEQUENCE</scope>
    <source>
        <strain evidence="2">Semi-engorged</strain>
        <tissue evidence="2">Salivary glands</tissue>
    </source>
</reference>
<keyword evidence="1" id="KW-0732">Signal</keyword>
<organism evidence="2">
    <name type="scientific">Ixodes ricinus</name>
    <name type="common">Common tick</name>
    <name type="synonym">Acarus ricinus</name>
    <dbReference type="NCBI Taxonomy" id="34613"/>
    <lineage>
        <taxon>Eukaryota</taxon>
        <taxon>Metazoa</taxon>
        <taxon>Ecdysozoa</taxon>
        <taxon>Arthropoda</taxon>
        <taxon>Chelicerata</taxon>
        <taxon>Arachnida</taxon>
        <taxon>Acari</taxon>
        <taxon>Parasitiformes</taxon>
        <taxon>Ixodida</taxon>
        <taxon>Ixodoidea</taxon>
        <taxon>Ixodidae</taxon>
        <taxon>Ixodinae</taxon>
        <taxon>Ixodes</taxon>
    </lineage>
</organism>
<sequence>MRSLTSLLYWLLFDSTVSLREFTCCRRSLNSSLDTELSRTALSSLLSSSAVSLSMDDDTFRLRSTEDGGAAAAAAAAEAAAGGSFDNGLRGTAVDSSLVGQVEVLCTDGGDFCRRPLAVVSFSGLILTSLFSKGG</sequence>
<protein>
    <submittedName>
        <fullName evidence="2">Putative secreted protein</fullName>
    </submittedName>
</protein>
<accession>A0A6B0USU4</accession>
<name>A0A6B0USU4_IXORI</name>
<dbReference type="EMBL" id="GIFC01010521">
    <property type="protein sequence ID" value="MXU92604.1"/>
    <property type="molecule type" value="Transcribed_RNA"/>
</dbReference>
<evidence type="ECO:0000313" key="2">
    <source>
        <dbReference type="EMBL" id="MXU92604.1"/>
    </source>
</evidence>
<feature type="signal peptide" evidence="1">
    <location>
        <begin position="1"/>
        <end position="19"/>
    </location>
</feature>
<proteinExistence type="predicted"/>
<dbReference type="AlphaFoldDB" id="A0A6B0USU4"/>
<feature type="chain" id="PRO_5025562299" evidence="1">
    <location>
        <begin position="20"/>
        <end position="135"/>
    </location>
</feature>
<evidence type="ECO:0000256" key="1">
    <source>
        <dbReference type="SAM" id="SignalP"/>
    </source>
</evidence>